<reference evidence="1 2" key="1">
    <citation type="submission" date="2020-12" db="EMBL/GenBank/DDBJ databases">
        <title>Streptomyces typhae sp. nov., a novel endophytic actinomycete isolated from the root of cattail pollen (Typha angustifolia L.).</title>
        <authorList>
            <person name="Peng C."/>
            <person name="Liu C."/>
        </authorList>
    </citation>
    <scope>NUCLEOTIDE SEQUENCE [LARGE SCALE GENOMIC DNA]</scope>
    <source>
        <strain evidence="1 2">JCM 4753</strain>
    </source>
</reference>
<evidence type="ECO:0000313" key="1">
    <source>
        <dbReference type="EMBL" id="MBJ3806674.1"/>
    </source>
</evidence>
<name>A0ABS0X0R5_9ACTN</name>
<dbReference type="Proteomes" id="UP000634780">
    <property type="component" value="Unassembled WGS sequence"/>
</dbReference>
<protein>
    <submittedName>
        <fullName evidence="1">Uncharacterized protein</fullName>
    </submittedName>
</protein>
<dbReference type="EMBL" id="JAEKOZ010000003">
    <property type="protein sequence ID" value="MBJ3806674.1"/>
    <property type="molecule type" value="Genomic_DNA"/>
</dbReference>
<comment type="caution">
    <text evidence="1">The sequence shown here is derived from an EMBL/GenBank/DDBJ whole genome shotgun (WGS) entry which is preliminary data.</text>
</comment>
<sequence length="192" mass="20237">MADVLKYGDKVHIQNGYSNWSGGYLDTNGGSGQSGALYGVSTADTPTRGKGTGTWEVVSATGKKAGEQVLSGDVLHLRNLWANDGGYLDTNGHAASTQGPAAKYDVSTSKDRDRAGEHTGSWRIFAQTSAPADQAVRYGDIVILWNLYSATGSFLETNGGTNAVGGKYDVCTSAYWNRSSNVGDWRISKAAG</sequence>
<proteinExistence type="predicted"/>
<gene>
    <name evidence="1" type="ORF">JGB26_06015</name>
</gene>
<organism evidence="1 2">
    <name type="scientific">Streptomyces flavofungini</name>
    <dbReference type="NCBI Taxonomy" id="68200"/>
    <lineage>
        <taxon>Bacteria</taxon>
        <taxon>Bacillati</taxon>
        <taxon>Actinomycetota</taxon>
        <taxon>Actinomycetes</taxon>
        <taxon>Kitasatosporales</taxon>
        <taxon>Streptomycetaceae</taxon>
        <taxon>Streptomyces</taxon>
    </lineage>
</organism>
<dbReference type="RefSeq" id="WP_190116251.1">
    <property type="nucleotide sequence ID" value="NZ_BMVR01000005.1"/>
</dbReference>
<accession>A0ABS0X0R5</accession>
<evidence type="ECO:0000313" key="2">
    <source>
        <dbReference type="Proteomes" id="UP000634780"/>
    </source>
</evidence>
<keyword evidence="2" id="KW-1185">Reference proteome</keyword>